<dbReference type="AlphaFoldDB" id="A0AAF0PZT8"/>
<dbReference type="EMBL" id="CP133613">
    <property type="protein sequence ID" value="WMV13832.1"/>
    <property type="molecule type" value="Genomic_DNA"/>
</dbReference>
<name>A0AAF0PZT8_SOLVR</name>
<evidence type="ECO:0000313" key="2">
    <source>
        <dbReference type="Proteomes" id="UP001234989"/>
    </source>
</evidence>
<gene>
    <name evidence="1" type="ORF">MTR67_007217</name>
</gene>
<proteinExistence type="predicted"/>
<sequence length="99" mass="10979">MLCFAMINLESRKKVLLVKLNSKLEAAVEKRIEVLNMVNNGHWVIGDVAGSVEINGDAMAAEFWGSFSTLVNQQTLTNDSFMALKPNYDYSIPFSTGSF</sequence>
<accession>A0AAF0PZT8</accession>
<organism evidence="1 2">
    <name type="scientific">Solanum verrucosum</name>
    <dbReference type="NCBI Taxonomy" id="315347"/>
    <lineage>
        <taxon>Eukaryota</taxon>
        <taxon>Viridiplantae</taxon>
        <taxon>Streptophyta</taxon>
        <taxon>Embryophyta</taxon>
        <taxon>Tracheophyta</taxon>
        <taxon>Spermatophyta</taxon>
        <taxon>Magnoliopsida</taxon>
        <taxon>eudicotyledons</taxon>
        <taxon>Gunneridae</taxon>
        <taxon>Pentapetalae</taxon>
        <taxon>asterids</taxon>
        <taxon>lamiids</taxon>
        <taxon>Solanales</taxon>
        <taxon>Solanaceae</taxon>
        <taxon>Solanoideae</taxon>
        <taxon>Solaneae</taxon>
        <taxon>Solanum</taxon>
    </lineage>
</organism>
<reference evidence="1" key="1">
    <citation type="submission" date="2023-08" db="EMBL/GenBank/DDBJ databases">
        <title>A de novo genome assembly of Solanum verrucosum Schlechtendal, a Mexican diploid species geographically isolated from the other diploid A-genome species in potato relatives.</title>
        <authorList>
            <person name="Hosaka K."/>
        </authorList>
    </citation>
    <scope>NUCLEOTIDE SEQUENCE</scope>
    <source>
        <tissue evidence="1">Young leaves</tissue>
    </source>
</reference>
<evidence type="ECO:0000313" key="1">
    <source>
        <dbReference type="EMBL" id="WMV13832.1"/>
    </source>
</evidence>
<keyword evidence="2" id="KW-1185">Reference proteome</keyword>
<protein>
    <submittedName>
        <fullName evidence="1">Uncharacterized protein</fullName>
    </submittedName>
</protein>
<dbReference type="Proteomes" id="UP001234989">
    <property type="component" value="Chromosome 2"/>
</dbReference>